<evidence type="ECO:0000313" key="4">
    <source>
        <dbReference type="Proteomes" id="UP001107960"/>
    </source>
</evidence>
<dbReference type="AlphaFoldDB" id="A0A9Q3UU94"/>
<evidence type="ECO:0000313" key="2">
    <source>
        <dbReference type="EMBL" id="MCC9033840.1"/>
    </source>
</evidence>
<dbReference type="Gene3D" id="1.10.30.50">
    <property type="match status" value="1"/>
</dbReference>
<keyword evidence="3" id="KW-1185">Reference proteome</keyword>
<name>A0A9Q3UU94_9FLAO</name>
<dbReference type="EMBL" id="JACXXP010000019">
    <property type="protein sequence ID" value="MBD3905803.1"/>
    <property type="molecule type" value="Genomic_DNA"/>
</dbReference>
<comment type="caution">
    <text evidence="2">The sequence shown here is derived from an EMBL/GenBank/DDBJ whole genome shotgun (WGS) entry which is preliminary data.</text>
</comment>
<dbReference type="Proteomes" id="UP001107960">
    <property type="component" value="Unassembled WGS sequence"/>
</dbReference>
<dbReference type="RefSeq" id="WP_191180234.1">
    <property type="nucleotide sequence ID" value="NZ_JACXXP010000019.1"/>
</dbReference>
<dbReference type="EMBL" id="JAJJML010000001">
    <property type="protein sequence ID" value="MCC9033840.1"/>
    <property type="molecule type" value="Genomic_DNA"/>
</dbReference>
<organism evidence="2 4">
    <name type="scientific">Chryseobacterium muglaense</name>
    <dbReference type="NCBI Taxonomy" id="2893752"/>
    <lineage>
        <taxon>Bacteria</taxon>
        <taxon>Pseudomonadati</taxon>
        <taxon>Bacteroidota</taxon>
        <taxon>Flavobacteriia</taxon>
        <taxon>Flavobacteriales</taxon>
        <taxon>Weeksellaceae</taxon>
        <taxon>Chryseobacterium group</taxon>
        <taxon>Chryseobacterium</taxon>
    </lineage>
</organism>
<evidence type="ECO:0008006" key="5">
    <source>
        <dbReference type="Google" id="ProtNLM"/>
    </source>
</evidence>
<sequence length="219" mass="26030">MRHLVRTDKPRILNEKEITWLEKFTDSGKDRPTNGNSTYAHTEVKQTLSDISYRKCFYSEVKFTNLSEAQVDHYIEVTEDKTKTFEWTNLFLSHKDSNQGKKPNSIIPNSETLNPFNDSDEEIERNLYFEDEHIRFLQEKGEKTIKKFNLDKPIFNELRLHQLKEYWKVLSAILVSIQTDQNKTEMSELDKNTLRIFSQSDSPFSLMFRLILKRNNLKL</sequence>
<protein>
    <recommendedName>
        <fullName evidence="5">HNH endonuclease</fullName>
    </recommendedName>
</protein>
<evidence type="ECO:0000313" key="3">
    <source>
        <dbReference type="Proteomes" id="UP000603715"/>
    </source>
</evidence>
<accession>A0A9Q3UU94</accession>
<gene>
    <name evidence="1" type="ORF">IEW27_14545</name>
    <name evidence="2" type="ORF">LNP80_06155</name>
</gene>
<evidence type="ECO:0000313" key="1">
    <source>
        <dbReference type="EMBL" id="MBD3905803.1"/>
    </source>
</evidence>
<proteinExistence type="predicted"/>
<reference evidence="3" key="2">
    <citation type="submission" date="2023-07" db="EMBL/GenBank/DDBJ databases">
        <title>Description of novel Chryseobacterium sp. strain C-2.</title>
        <authorList>
            <person name="Saticioglu I.B."/>
        </authorList>
    </citation>
    <scope>NUCLEOTIDE SEQUENCE [LARGE SCALE GENOMIC DNA]</scope>
    <source>
        <strain evidence="3">C-2</strain>
    </source>
</reference>
<reference evidence="1" key="3">
    <citation type="submission" date="2024-05" db="EMBL/GenBank/DDBJ databases">
        <title>Description of novel Chryseobacterium sp. strain C-2.</title>
        <authorList>
            <person name="Saticioglu I.B."/>
        </authorList>
    </citation>
    <scope>NUCLEOTIDE SEQUENCE</scope>
    <source>
        <strain evidence="1">C-2</strain>
    </source>
</reference>
<reference evidence="2" key="1">
    <citation type="submission" date="2021-11" db="EMBL/GenBank/DDBJ databases">
        <title>Description of novel Chryseobacterium species.</title>
        <authorList>
            <person name="Saticioglu I.B."/>
            <person name="Ay H."/>
            <person name="Altun S."/>
            <person name="Duman M."/>
        </authorList>
    </citation>
    <scope>NUCLEOTIDE SEQUENCE</scope>
    <source>
        <strain evidence="2">C-39</strain>
    </source>
</reference>
<dbReference type="Proteomes" id="UP000603715">
    <property type="component" value="Unassembled WGS sequence"/>
</dbReference>